<dbReference type="Proteomes" id="UP001589836">
    <property type="component" value="Unassembled WGS sequence"/>
</dbReference>
<evidence type="ECO:0000313" key="2">
    <source>
        <dbReference type="Proteomes" id="UP001589836"/>
    </source>
</evidence>
<name>A0ABV6LS94_9BACI</name>
<sequence length="74" mass="8306">MRLVRRVYSLLTVMGDFLDEGRSLGGGFWLDMSSSSLNIRSPGVRPPPGYALPPDAHLQKSYASLRKKRHSFLD</sequence>
<keyword evidence="2" id="KW-1185">Reference proteome</keyword>
<protein>
    <submittedName>
        <fullName evidence="1">Uncharacterized protein</fullName>
    </submittedName>
</protein>
<organism evidence="1 2">
    <name type="scientific">Pontibacillus salicampi</name>
    <dbReference type="NCBI Taxonomy" id="1449801"/>
    <lineage>
        <taxon>Bacteria</taxon>
        <taxon>Bacillati</taxon>
        <taxon>Bacillota</taxon>
        <taxon>Bacilli</taxon>
        <taxon>Bacillales</taxon>
        <taxon>Bacillaceae</taxon>
        <taxon>Pontibacillus</taxon>
    </lineage>
</organism>
<reference evidence="1 2" key="1">
    <citation type="submission" date="2024-09" db="EMBL/GenBank/DDBJ databases">
        <authorList>
            <person name="Sun Q."/>
            <person name="Mori K."/>
        </authorList>
    </citation>
    <scope>NUCLEOTIDE SEQUENCE [LARGE SCALE GENOMIC DNA]</scope>
    <source>
        <strain evidence="1 2">NCAIM B.02529</strain>
    </source>
</reference>
<accession>A0ABV6LS94</accession>
<gene>
    <name evidence="1" type="ORF">ACFFGV_17000</name>
</gene>
<proteinExistence type="predicted"/>
<dbReference type="EMBL" id="JBHLTP010000013">
    <property type="protein sequence ID" value="MFC0525282.1"/>
    <property type="molecule type" value="Genomic_DNA"/>
</dbReference>
<comment type="caution">
    <text evidence="1">The sequence shown here is derived from an EMBL/GenBank/DDBJ whole genome shotgun (WGS) entry which is preliminary data.</text>
</comment>
<evidence type="ECO:0000313" key="1">
    <source>
        <dbReference type="EMBL" id="MFC0525282.1"/>
    </source>
</evidence>